<sequence length="201" mass="22521">MHSDISESTGDAKVESQKLVSEASYSNGTSQTFTPTSVGTRRETFENEMNRSPTSPTGLHESLRSPILSYQSRKSPSRCSIVLNKPRELANSQTLTRKSCIFHEGVRYLIGDVVSLLDIDGGVYYAQIRGLATDSYGDNFCFLTWLIPVLGAKEGEFRPSDYIIGMEEDVMRDLNCCRWVCHCPAAYFQLIDNPHTTQSFQ</sequence>
<keyword evidence="7" id="KW-1185">Reference proteome</keyword>
<dbReference type="GO" id="GO:0008270">
    <property type="term" value="F:zinc ion binding"/>
    <property type="evidence" value="ECO:0007669"/>
    <property type="project" value="UniProtKB-KW"/>
</dbReference>
<dbReference type="PANTHER" id="PTHR13340">
    <property type="entry name" value="GATA ZINC FINGER DOMAIN-CONTAINING"/>
    <property type="match status" value="1"/>
</dbReference>
<reference evidence="8" key="2">
    <citation type="submission" date="2023-11" db="UniProtKB">
        <authorList>
            <consortium name="WormBaseParasite"/>
        </authorList>
    </citation>
    <scope>IDENTIFICATION</scope>
</reference>
<name>A0AA85JK01_TRIRE</name>
<evidence type="ECO:0000256" key="3">
    <source>
        <dbReference type="ARBA" id="ARBA00022771"/>
    </source>
</evidence>
<evidence type="ECO:0000256" key="4">
    <source>
        <dbReference type="ARBA" id="ARBA00022833"/>
    </source>
</evidence>
<dbReference type="AlphaFoldDB" id="A0AA85JK01"/>
<comment type="subcellular location">
    <subcellularLocation>
        <location evidence="1">Nucleus</location>
    </subcellularLocation>
</comment>
<evidence type="ECO:0000313" key="7">
    <source>
        <dbReference type="Proteomes" id="UP000050795"/>
    </source>
</evidence>
<dbReference type="Proteomes" id="UP000050795">
    <property type="component" value="Unassembled WGS sequence"/>
</dbReference>
<dbReference type="WBParaSite" id="TREG1_29590.1">
    <property type="protein sequence ID" value="TREG1_29590.1"/>
    <property type="gene ID" value="TREG1_29590"/>
</dbReference>
<feature type="region of interest" description="Disordered" evidence="6">
    <location>
        <begin position="1"/>
        <end position="65"/>
    </location>
</feature>
<keyword evidence="4" id="KW-0862">Zinc</keyword>
<evidence type="ECO:0000256" key="2">
    <source>
        <dbReference type="ARBA" id="ARBA00022723"/>
    </source>
</evidence>
<reference evidence="7" key="1">
    <citation type="submission" date="2022-06" db="EMBL/GenBank/DDBJ databases">
        <authorList>
            <person name="Berger JAMES D."/>
            <person name="Berger JAMES D."/>
        </authorList>
    </citation>
    <scope>NUCLEOTIDE SEQUENCE [LARGE SCALE GENOMIC DNA]</scope>
</reference>
<evidence type="ECO:0000313" key="8">
    <source>
        <dbReference type="WBParaSite" id="TREG1_29590.1"/>
    </source>
</evidence>
<feature type="compositionally biased region" description="Basic and acidic residues" evidence="6">
    <location>
        <begin position="40"/>
        <end position="49"/>
    </location>
</feature>
<proteinExistence type="predicted"/>
<evidence type="ECO:0000256" key="5">
    <source>
        <dbReference type="ARBA" id="ARBA00023242"/>
    </source>
</evidence>
<dbReference type="PANTHER" id="PTHR13340:SF2">
    <property type="entry name" value="GATA ZINC FINGER DOMAIN-CONTAINING PROTEIN 1"/>
    <property type="match status" value="1"/>
</dbReference>
<keyword evidence="3" id="KW-0863">Zinc-finger</keyword>
<dbReference type="InterPro" id="IPR039050">
    <property type="entry name" value="GATAD1"/>
</dbReference>
<keyword evidence="5" id="KW-0539">Nucleus</keyword>
<evidence type="ECO:0000256" key="6">
    <source>
        <dbReference type="SAM" id="MobiDB-lite"/>
    </source>
</evidence>
<organism evidence="7 8">
    <name type="scientific">Trichobilharzia regenti</name>
    <name type="common">Nasal bird schistosome</name>
    <dbReference type="NCBI Taxonomy" id="157069"/>
    <lineage>
        <taxon>Eukaryota</taxon>
        <taxon>Metazoa</taxon>
        <taxon>Spiralia</taxon>
        <taxon>Lophotrochozoa</taxon>
        <taxon>Platyhelminthes</taxon>
        <taxon>Trematoda</taxon>
        <taxon>Digenea</taxon>
        <taxon>Strigeidida</taxon>
        <taxon>Schistosomatoidea</taxon>
        <taxon>Schistosomatidae</taxon>
        <taxon>Trichobilharzia</taxon>
    </lineage>
</organism>
<feature type="compositionally biased region" description="Polar residues" evidence="6">
    <location>
        <begin position="23"/>
        <end position="39"/>
    </location>
</feature>
<keyword evidence="2" id="KW-0479">Metal-binding</keyword>
<accession>A0AA85JK01</accession>
<evidence type="ECO:0000256" key="1">
    <source>
        <dbReference type="ARBA" id="ARBA00004123"/>
    </source>
</evidence>
<dbReference type="GO" id="GO:0006325">
    <property type="term" value="P:chromatin organization"/>
    <property type="evidence" value="ECO:0007669"/>
    <property type="project" value="TreeGrafter"/>
</dbReference>
<protein>
    <submittedName>
        <fullName evidence="8">Uncharacterized protein</fullName>
    </submittedName>
</protein>
<feature type="compositionally biased region" description="Basic and acidic residues" evidence="6">
    <location>
        <begin position="1"/>
        <end position="16"/>
    </location>
</feature>
<dbReference type="GO" id="GO:0005634">
    <property type="term" value="C:nucleus"/>
    <property type="evidence" value="ECO:0007669"/>
    <property type="project" value="UniProtKB-SubCell"/>
</dbReference>